<proteinExistence type="predicted"/>
<evidence type="ECO:0000313" key="5">
    <source>
        <dbReference type="EMBL" id="PAV77154.1"/>
    </source>
</evidence>
<dbReference type="Gene3D" id="2.60.120.200">
    <property type="match status" value="1"/>
</dbReference>
<keyword evidence="6" id="KW-1185">Reference proteome</keyword>
<name>A0A2A2KTA6_9BILA</name>
<accession>A0A2A2KTA6</accession>
<feature type="compositionally biased region" description="Acidic residues" evidence="3">
    <location>
        <begin position="229"/>
        <end position="243"/>
    </location>
</feature>
<dbReference type="GO" id="GO:0030246">
    <property type="term" value="F:carbohydrate binding"/>
    <property type="evidence" value="ECO:0007669"/>
    <property type="project" value="UniProtKB-UniRule"/>
</dbReference>
<reference evidence="5 6" key="1">
    <citation type="journal article" date="2017" name="Curr. Biol.">
        <title>Genome architecture and evolution of a unichromosomal asexual nematode.</title>
        <authorList>
            <person name="Fradin H."/>
            <person name="Zegar C."/>
            <person name="Gutwein M."/>
            <person name="Lucas J."/>
            <person name="Kovtun M."/>
            <person name="Corcoran D."/>
            <person name="Baugh L.R."/>
            <person name="Kiontke K."/>
            <person name="Gunsalus K."/>
            <person name="Fitch D.H."/>
            <person name="Piano F."/>
        </authorList>
    </citation>
    <scope>NUCLEOTIDE SEQUENCE [LARGE SCALE GENOMIC DNA]</scope>
    <source>
        <strain evidence="5">PF1309</strain>
    </source>
</reference>
<evidence type="ECO:0000256" key="2">
    <source>
        <dbReference type="RuleBase" id="RU102079"/>
    </source>
</evidence>
<dbReference type="InterPro" id="IPR013320">
    <property type="entry name" value="ConA-like_dom_sf"/>
</dbReference>
<dbReference type="AlphaFoldDB" id="A0A2A2KTA6"/>
<feature type="region of interest" description="Disordered" evidence="3">
    <location>
        <begin position="196"/>
        <end position="243"/>
    </location>
</feature>
<sequence>MIFTVRLLSVVVVVSAFFCWSRTSAKLIGGKKLVKRFNSILEISAERVLNFDERNLRTGDVIRLAGEWYYKYRSRNNYAIDINMMSDADNYILFHLKTNTKEDKLVADQMDGEDNWLKLINVPMPFTIDESNAFDIEILLRGDCMQVNINDDPTLCLKNKITYPQLGFNNISRIQIAESNAHYRIIEWYEEDLDRSSTTPKVSSTGKTTATSSFSENTTTTDSDFGSDVPEDDFIPDFPDESDQNLSPPKMALISIALVFIWAL</sequence>
<evidence type="ECO:0000313" key="6">
    <source>
        <dbReference type="Proteomes" id="UP000218231"/>
    </source>
</evidence>
<comment type="caution">
    <text evidence="5">The sequence shown here is derived from an EMBL/GenBank/DDBJ whole genome shotgun (WGS) entry which is preliminary data.</text>
</comment>
<dbReference type="EMBL" id="LIAE01007759">
    <property type="protein sequence ID" value="PAV77154.1"/>
    <property type="molecule type" value="Genomic_DNA"/>
</dbReference>
<evidence type="ECO:0000256" key="1">
    <source>
        <dbReference type="ARBA" id="ARBA00022734"/>
    </source>
</evidence>
<dbReference type="PROSITE" id="PS51304">
    <property type="entry name" value="GALECTIN"/>
    <property type="match status" value="1"/>
</dbReference>
<dbReference type="InterPro" id="IPR001079">
    <property type="entry name" value="Galectin_CRD"/>
</dbReference>
<gene>
    <name evidence="5" type="ORF">WR25_17365</name>
</gene>
<evidence type="ECO:0000256" key="3">
    <source>
        <dbReference type="SAM" id="MobiDB-lite"/>
    </source>
</evidence>
<evidence type="ECO:0000259" key="4">
    <source>
        <dbReference type="PROSITE" id="PS51304"/>
    </source>
</evidence>
<organism evidence="5 6">
    <name type="scientific">Diploscapter pachys</name>
    <dbReference type="NCBI Taxonomy" id="2018661"/>
    <lineage>
        <taxon>Eukaryota</taxon>
        <taxon>Metazoa</taxon>
        <taxon>Ecdysozoa</taxon>
        <taxon>Nematoda</taxon>
        <taxon>Chromadorea</taxon>
        <taxon>Rhabditida</taxon>
        <taxon>Rhabditina</taxon>
        <taxon>Rhabditomorpha</taxon>
        <taxon>Rhabditoidea</taxon>
        <taxon>Rhabditidae</taxon>
        <taxon>Diploscapter</taxon>
    </lineage>
</organism>
<feature type="domain" description="Galectin" evidence="4">
    <location>
        <begin position="48"/>
        <end position="182"/>
    </location>
</feature>
<dbReference type="SUPFAM" id="SSF49899">
    <property type="entry name" value="Concanavalin A-like lectins/glucanases"/>
    <property type="match status" value="1"/>
</dbReference>
<keyword evidence="1 2" id="KW-0430">Lectin</keyword>
<protein>
    <recommendedName>
        <fullName evidence="2">Galectin</fullName>
    </recommendedName>
</protein>
<dbReference type="Pfam" id="PF00337">
    <property type="entry name" value="Gal-bind_lectin"/>
    <property type="match status" value="1"/>
</dbReference>
<dbReference type="Proteomes" id="UP000218231">
    <property type="component" value="Unassembled WGS sequence"/>
</dbReference>
<feature type="compositionally biased region" description="Polar residues" evidence="3">
    <location>
        <begin position="196"/>
        <end position="224"/>
    </location>
</feature>